<keyword evidence="8" id="KW-1185">Reference proteome</keyword>
<comment type="subcellular location">
    <subcellularLocation>
        <location evidence="1">Cell membrane</location>
        <topology evidence="1">Multi-pass membrane protein</topology>
    </subcellularLocation>
</comment>
<evidence type="ECO:0000256" key="3">
    <source>
        <dbReference type="ARBA" id="ARBA00022692"/>
    </source>
</evidence>
<keyword evidence="4 6" id="KW-1133">Transmembrane helix</keyword>
<feature type="transmembrane region" description="Helical" evidence="6">
    <location>
        <begin position="152"/>
        <end position="174"/>
    </location>
</feature>
<keyword evidence="2" id="KW-1003">Cell membrane</keyword>
<keyword evidence="5 6" id="KW-0472">Membrane</keyword>
<feature type="transmembrane region" description="Helical" evidence="6">
    <location>
        <begin position="6"/>
        <end position="29"/>
    </location>
</feature>
<feature type="transmembrane region" description="Helical" evidence="6">
    <location>
        <begin position="186"/>
        <end position="205"/>
    </location>
</feature>
<dbReference type="RefSeq" id="WP_380250655.1">
    <property type="nucleotide sequence ID" value="NZ_JBHUII010000004.1"/>
</dbReference>
<proteinExistence type="predicted"/>
<evidence type="ECO:0000313" key="7">
    <source>
        <dbReference type="EMBL" id="MFD2205746.1"/>
    </source>
</evidence>
<sequence length="207" mass="22098">MSFLISVGVIWMIAAITPGPNLFMVLGAATTSNRAFALMTVLGIGLGTLIWGIAGWLGISALFAAAPMLYVVLKFVGAAYLIWMGTKMIWAARKPMDWSQKSEKSQTTSKSLKRAFLKGLTTNLANPKTAVFVTSLFAAALPENYIWSDGALSVLTMVSISLCWYALVAVAFTTRVMGQALAKAKRGLTAFAGTVFIGFGVRLVTAE</sequence>
<dbReference type="PANTHER" id="PTHR30086:SF19">
    <property type="entry name" value="THREONINE EFFLUX PROTEIN"/>
    <property type="match status" value="1"/>
</dbReference>
<accession>A0ABW5BKQ1</accession>
<dbReference type="Proteomes" id="UP001597294">
    <property type="component" value="Unassembled WGS sequence"/>
</dbReference>
<organism evidence="7 8">
    <name type="scientific">Kiloniella antarctica</name>
    <dbReference type="NCBI Taxonomy" id="1550907"/>
    <lineage>
        <taxon>Bacteria</taxon>
        <taxon>Pseudomonadati</taxon>
        <taxon>Pseudomonadota</taxon>
        <taxon>Alphaproteobacteria</taxon>
        <taxon>Rhodospirillales</taxon>
        <taxon>Kiloniellaceae</taxon>
        <taxon>Kiloniella</taxon>
    </lineage>
</organism>
<evidence type="ECO:0000313" key="8">
    <source>
        <dbReference type="Proteomes" id="UP001597294"/>
    </source>
</evidence>
<dbReference type="PIRSF" id="PIRSF006324">
    <property type="entry name" value="LeuE"/>
    <property type="match status" value="1"/>
</dbReference>
<evidence type="ECO:0000256" key="6">
    <source>
        <dbReference type="SAM" id="Phobius"/>
    </source>
</evidence>
<evidence type="ECO:0000256" key="4">
    <source>
        <dbReference type="ARBA" id="ARBA00022989"/>
    </source>
</evidence>
<feature type="transmembrane region" description="Helical" evidence="6">
    <location>
        <begin position="120"/>
        <end position="140"/>
    </location>
</feature>
<protein>
    <submittedName>
        <fullName evidence="7">LysE family translocator</fullName>
    </submittedName>
</protein>
<evidence type="ECO:0000256" key="2">
    <source>
        <dbReference type="ARBA" id="ARBA00022475"/>
    </source>
</evidence>
<keyword evidence="3 6" id="KW-0812">Transmembrane</keyword>
<feature type="transmembrane region" description="Helical" evidence="6">
    <location>
        <begin position="63"/>
        <end position="83"/>
    </location>
</feature>
<dbReference type="Pfam" id="PF01810">
    <property type="entry name" value="LysE"/>
    <property type="match status" value="1"/>
</dbReference>
<gene>
    <name evidence="7" type="ORF">ACFSKO_08995</name>
</gene>
<comment type="caution">
    <text evidence="7">The sequence shown here is derived from an EMBL/GenBank/DDBJ whole genome shotgun (WGS) entry which is preliminary data.</text>
</comment>
<evidence type="ECO:0000256" key="1">
    <source>
        <dbReference type="ARBA" id="ARBA00004651"/>
    </source>
</evidence>
<evidence type="ECO:0000256" key="5">
    <source>
        <dbReference type="ARBA" id="ARBA00023136"/>
    </source>
</evidence>
<feature type="transmembrane region" description="Helical" evidence="6">
    <location>
        <begin position="36"/>
        <end position="57"/>
    </location>
</feature>
<reference evidence="8" key="1">
    <citation type="journal article" date="2019" name="Int. J. Syst. Evol. Microbiol.">
        <title>The Global Catalogue of Microorganisms (GCM) 10K type strain sequencing project: providing services to taxonomists for standard genome sequencing and annotation.</title>
        <authorList>
            <consortium name="The Broad Institute Genomics Platform"/>
            <consortium name="The Broad Institute Genome Sequencing Center for Infectious Disease"/>
            <person name="Wu L."/>
            <person name="Ma J."/>
        </authorList>
    </citation>
    <scope>NUCLEOTIDE SEQUENCE [LARGE SCALE GENOMIC DNA]</scope>
    <source>
        <strain evidence="8">CGMCC 4.7192</strain>
    </source>
</reference>
<dbReference type="EMBL" id="JBHUII010000004">
    <property type="protein sequence ID" value="MFD2205746.1"/>
    <property type="molecule type" value="Genomic_DNA"/>
</dbReference>
<dbReference type="PANTHER" id="PTHR30086">
    <property type="entry name" value="ARGININE EXPORTER PROTEIN ARGO"/>
    <property type="match status" value="1"/>
</dbReference>
<name>A0ABW5BKQ1_9PROT</name>
<dbReference type="InterPro" id="IPR001123">
    <property type="entry name" value="LeuE-type"/>
</dbReference>